<name>A0A6I8UER8_DROPS</name>
<dbReference type="GO" id="GO:0006082">
    <property type="term" value="P:organic acid metabolic process"/>
    <property type="evidence" value="ECO:0007669"/>
    <property type="project" value="TreeGrafter"/>
</dbReference>
<dbReference type="SUPFAM" id="SSF48264">
    <property type="entry name" value="Cytochrome P450"/>
    <property type="match status" value="2"/>
</dbReference>
<keyword evidence="9" id="KW-1133">Transmembrane helix</keyword>
<dbReference type="InterPro" id="IPR050182">
    <property type="entry name" value="Cytochrome_P450_fam2"/>
</dbReference>
<dbReference type="KEGG" id="dpo:4814243"/>
<evidence type="ECO:0000313" key="10">
    <source>
        <dbReference type="Proteomes" id="UP000001819"/>
    </source>
</evidence>
<dbReference type="Proteomes" id="UP000001819">
    <property type="component" value="Chromosome X"/>
</dbReference>
<sequence>MSASFATASASASVFDWLPLSGHSFCLLVVPGLLILIILWLCDHQYDRVLGRPPPGPWGLPWLGYLPFLSRRAPHKSLQALARRYGGIYQLRMGSVKAVILSDVTLVREFFRHEVMAARAPLYLTHGIMGGYGIICAAGPIWKHQRRELIDWLKALGMTRRPGETRSRLEQRIGRGVDECVQLYETDADVSPSSEFDPVPALQHTLGNIINDLVFGVTYERQDPDWLYLQRLQEEGVKLIGVSGVVNFLPWLRRLPWNRRNICFLMEGKSRTHAIYDRIVESCENRLKELQEQYQEKQRQRQQQQDLQQYQQQDPQQDPEPESGSEQSLQQSPEQKEEKPVAAAAAAQEVPHEQVPAKKEDQDPNQHAEQNQVGDRVTEHEQKQGPEQEEDQKGEEEEDDDDDDDVYEPTCILEHFLINRVPFSELYCDEQLRHLLADLFGAGVDTSLATLRWFLLYMAREQSSQRRLHELLLPLSATPTLEELQPLAFLRACISEVQRIRSVVPLGIPHGAERDFTVGKYRIAAGSMIVSLQWAIHMDPAVWPEPEQFRPDRFLNAEGHYSAPPQFIPFQTGKRMCPGDELARMMLTLFAGRILRRFHVEMVPGCDADMEGECGITLAPAPYKLRFTKLPPMELQVEEQPLVQA</sequence>
<dbReference type="PANTHER" id="PTHR24300">
    <property type="entry name" value="CYTOCHROME P450 508A4-RELATED"/>
    <property type="match status" value="1"/>
</dbReference>
<evidence type="ECO:0000256" key="3">
    <source>
        <dbReference type="ARBA" id="ARBA00022723"/>
    </source>
</evidence>
<feature type="binding site" description="axial binding residue" evidence="7">
    <location>
        <position position="577"/>
    </location>
    <ligand>
        <name>heme</name>
        <dbReference type="ChEBI" id="CHEBI:30413"/>
    </ligand>
    <ligandPart>
        <name>Fe</name>
        <dbReference type="ChEBI" id="CHEBI:18248"/>
    </ligandPart>
</feature>
<dbReference type="RefSeq" id="XP_001354385.4">
    <property type="nucleotide sequence ID" value="XM_001354349.4"/>
</dbReference>
<evidence type="ECO:0000256" key="6">
    <source>
        <dbReference type="ARBA" id="ARBA00023136"/>
    </source>
</evidence>
<keyword evidence="5" id="KW-0560">Oxidoreductase</keyword>
<evidence type="ECO:0000313" key="11">
    <source>
        <dbReference type="RefSeq" id="XP_001354385.4"/>
    </source>
</evidence>
<dbReference type="PANTHER" id="PTHR24300:SF403">
    <property type="entry name" value="CYTOCHROME P450 306A1"/>
    <property type="match status" value="1"/>
</dbReference>
<feature type="compositionally biased region" description="Acidic residues" evidence="8">
    <location>
        <begin position="387"/>
        <end position="406"/>
    </location>
</feature>
<dbReference type="InterPro" id="IPR002401">
    <property type="entry name" value="Cyt_P450_E_grp-I"/>
</dbReference>
<dbReference type="AlphaFoldDB" id="A0A6I8UER8"/>
<accession>A0A6I8UER8</accession>
<keyword evidence="6 9" id="KW-0472">Membrane</keyword>
<dbReference type="FunCoup" id="A0A6I8UER8">
    <property type="interactions" value="28"/>
</dbReference>
<feature type="compositionally biased region" description="Basic and acidic residues" evidence="8">
    <location>
        <begin position="350"/>
        <end position="366"/>
    </location>
</feature>
<evidence type="ECO:0000256" key="1">
    <source>
        <dbReference type="ARBA" id="ARBA00004370"/>
    </source>
</evidence>
<dbReference type="GO" id="GO:0016020">
    <property type="term" value="C:membrane"/>
    <property type="evidence" value="ECO:0007669"/>
    <property type="project" value="UniProtKB-SubCell"/>
</dbReference>
<dbReference type="GO" id="GO:0008395">
    <property type="term" value="F:steroid hydroxylase activity"/>
    <property type="evidence" value="ECO:0007669"/>
    <property type="project" value="TreeGrafter"/>
</dbReference>
<keyword evidence="5" id="KW-0503">Monooxygenase</keyword>
<evidence type="ECO:0000256" key="5">
    <source>
        <dbReference type="ARBA" id="ARBA00023033"/>
    </source>
</evidence>
<comment type="subcellular location">
    <subcellularLocation>
        <location evidence="1">Membrane</location>
    </subcellularLocation>
</comment>
<organism evidence="10 11">
    <name type="scientific">Drosophila pseudoobscura pseudoobscura</name>
    <name type="common">Fruit fly</name>
    <dbReference type="NCBI Taxonomy" id="46245"/>
    <lineage>
        <taxon>Eukaryota</taxon>
        <taxon>Metazoa</taxon>
        <taxon>Ecdysozoa</taxon>
        <taxon>Arthropoda</taxon>
        <taxon>Hexapoda</taxon>
        <taxon>Insecta</taxon>
        <taxon>Pterygota</taxon>
        <taxon>Neoptera</taxon>
        <taxon>Endopterygota</taxon>
        <taxon>Diptera</taxon>
        <taxon>Brachycera</taxon>
        <taxon>Muscomorpha</taxon>
        <taxon>Ephydroidea</taxon>
        <taxon>Drosophilidae</taxon>
        <taxon>Drosophila</taxon>
        <taxon>Sophophora</taxon>
    </lineage>
</organism>
<feature type="compositionally biased region" description="Basic and acidic residues" evidence="8">
    <location>
        <begin position="376"/>
        <end position="386"/>
    </location>
</feature>
<keyword evidence="9" id="KW-0812">Transmembrane</keyword>
<keyword evidence="3 7" id="KW-0479">Metal-binding</keyword>
<dbReference type="GO" id="GO:0020037">
    <property type="term" value="F:heme binding"/>
    <property type="evidence" value="ECO:0007669"/>
    <property type="project" value="InterPro"/>
</dbReference>
<dbReference type="GO" id="GO:0016712">
    <property type="term" value="F:oxidoreductase activity, acting on paired donors, with incorporation or reduction of molecular oxygen, reduced flavin or flavoprotein as one donor, and incorporation of one atom of oxygen"/>
    <property type="evidence" value="ECO:0007669"/>
    <property type="project" value="TreeGrafter"/>
</dbReference>
<comment type="cofactor">
    <cofactor evidence="7">
        <name>heme</name>
        <dbReference type="ChEBI" id="CHEBI:30413"/>
    </cofactor>
</comment>
<reference evidence="11" key="1">
    <citation type="submission" date="2025-08" db="UniProtKB">
        <authorList>
            <consortium name="RefSeq"/>
        </authorList>
    </citation>
    <scope>IDENTIFICATION</scope>
    <source>
        <strain evidence="11">MV-25-SWS-2005</strain>
        <tissue evidence="11">Whole body</tissue>
    </source>
</reference>
<dbReference type="GO" id="GO:0005737">
    <property type="term" value="C:cytoplasm"/>
    <property type="evidence" value="ECO:0007669"/>
    <property type="project" value="TreeGrafter"/>
</dbReference>
<dbReference type="PRINTS" id="PR00463">
    <property type="entry name" value="EP450I"/>
</dbReference>
<feature type="transmembrane region" description="Helical" evidence="9">
    <location>
        <begin position="22"/>
        <end position="42"/>
    </location>
</feature>
<evidence type="ECO:0000256" key="9">
    <source>
        <dbReference type="SAM" id="Phobius"/>
    </source>
</evidence>
<protein>
    <submittedName>
        <fullName evidence="11">Cytochrome P450 306a1</fullName>
    </submittedName>
</protein>
<feature type="transmembrane region" description="Helical" evidence="9">
    <location>
        <begin position="122"/>
        <end position="142"/>
    </location>
</feature>
<feature type="region of interest" description="Disordered" evidence="8">
    <location>
        <begin position="294"/>
        <end position="406"/>
    </location>
</feature>
<dbReference type="InterPro" id="IPR036396">
    <property type="entry name" value="Cyt_P450_sf"/>
</dbReference>
<comment type="similarity">
    <text evidence="2">Belongs to the cytochrome P450 family.</text>
</comment>
<dbReference type="GO" id="GO:0006805">
    <property type="term" value="P:xenobiotic metabolic process"/>
    <property type="evidence" value="ECO:0007669"/>
    <property type="project" value="TreeGrafter"/>
</dbReference>
<dbReference type="InterPro" id="IPR001128">
    <property type="entry name" value="Cyt_P450"/>
</dbReference>
<evidence type="ECO:0000256" key="2">
    <source>
        <dbReference type="ARBA" id="ARBA00010617"/>
    </source>
</evidence>
<gene>
    <name evidence="11" type="primary">phtm</name>
</gene>
<evidence type="ECO:0000256" key="8">
    <source>
        <dbReference type="SAM" id="MobiDB-lite"/>
    </source>
</evidence>
<dbReference type="InParanoid" id="A0A6I8UER8"/>
<dbReference type="Gene3D" id="1.10.630.10">
    <property type="entry name" value="Cytochrome P450"/>
    <property type="match status" value="2"/>
</dbReference>
<dbReference type="PRINTS" id="PR00385">
    <property type="entry name" value="P450"/>
</dbReference>
<evidence type="ECO:0000256" key="4">
    <source>
        <dbReference type="ARBA" id="ARBA00023004"/>
    </source>
</evidence>
<dbReference type="GO" id="GO:0005506">
    <property type="term" value="F:iron ion binding"/>
    <property type="evidence" value="ECO:0007669"/>
    <property type="project" value="InterPro"/>
</dbReference>
<keyword evidence="4 7" id="KW-0408">Iron</keyword>
<evidence type="ECO:0000256" key="7">
    <source>
        <dbReference type="PIRSR" id="PIRSR602401-1"/>
    </source>
</evidence>
<proteinExistence type="inferred from homology"/>
<dbReference type="Pfam" id="PF00067">
    <property type="entry name" value="p450"/>
    <property type="match status" value="2"/>
</dbReference>
<feature type="compositionally biased region" description="Low complexity" evidence="8">
    <location>
        <begin position="301"/>
        <end position="316"/>
    </location>
</feature>
<keyword evidence="7" id="KW-0349">Heme</keyword>
<keyword evidence="10" id="KW-1185">Reference proteome</keyword>